<protein>
    <submittedName>
        <fullName evidence="2">Ovule protein</fullName>
    </submittedName>
</protein>
<dbReference type="AlphaFoldDB" id="A0A5K3FUN7"/>
<reference evidence="2" key="1">
    <citation type="submission" date="2019-11" db="UniProtKB">
        <authorList>
            <consortium name="WormBaseParasite"/>
        </authorList>
    </citation>
    <scope>IDENTIFICATION</scope>
</reference>
<evidence type="ECO:0000256" key="1">
    <source>
        <dbReference type="SAM" id="MobiDB-lite"/>
    </source>
</evidence>
<accession>A0A5K3FUN7</accession>
<feature type="compositionally biased region" description="Basic and acidic residues" evidence="1">
    <location>
        <begin position="92"/>
        <end position="110"/>
    </location>
</feature>
<organism evidence="2">
    <name type="scientific">Mesocestoides corti</name>
    <name type="common">Flatworm</name>
    <dbReference type="NCBI Taxonomy" id="53468"/>
    <lineage>
        <taxon>Eukaryota</taxon>
        <taxon>Metazoa</taxon>
        <taxon>Spiralia</taxon>
        <taxon>Lophotrochozoa</taxon>
        <taxon>Platyhelminthes</taxon>
        <taxon>Cestoda</taxon>
        <taxon>Eucestoda</taxon>
        <taxon>Cyclophyllidea</taxon>
        <taxon>Mesocestoididae</taxon>
        <taxon>Mesocestoides</taxon>
    </lineage>
</organism>
<feature type="region of interest" description="Disordered" evidence="1">
    <location>
        <begin position="85"/>
        <end position="110"/>
    </location>
</feature>
<evidence type="ECO:0000313" key="2">
    <source>
        <dbReference type="WBParaSite" id="MCU_011494-RA"/>
    </source>
</evidence>
<name>A0A5K3FUN7_MESCO</name>
<sequence>RLGPNLNFATNERDETSRCPNLKHWSFLSFINRCLLLGENKHDFRHSEPHLLFSSSRFFLYLLLRHRSDVQGRRHVDYAILGKSSASASKWHSSEERMQPTRDRELVYSE</sequence>
<dbReference type="WBParaSite" id="MCU_011494-RA">
    <property type="protein sequence ID" value="MCU_011494-RA"/>
    <property type="gene ID" value="MCU_011494"/>
</dbReference>
<proteinExistence type="predicted"/>